<dbReference type="EMBL" id="JACGCM010002866">
    <property type="protein sequence ID" value="KAF6134347.1"/>
    <property type="molecule type" value="Genomic_DNA"/>
</dbReference>
<dbReference type="AlphaFoldDB" id="A0A7J7KVJ0"/>
<comment type="caution">
    <text evidence="1">The sequence shown here is derived from an EMBL/GenBank/DDBJ whole genome shotgun (WGS) entry which is preliminary data.</text>
</comment>
<proteinExistence type="predicted"/>
<keyword evidence="2" id="KW-1185">Reference proteome</keyword>
<gene>
    <name evidence="1" type="ORF">GIB67_005739</name>
</gene>
<reference evidence="1 2" key="1">
    <citation type="journal article" date="2020" name="IScience">
        <title>Genome Sequencing of the Endangered Kingdonia uniflora (Circaeasteraceae, Ranunculales) Reveals Potential Mechanisms of Evolutionary Specialization.</title>
        <authorList>
            <person name="Sun Y."/>
            <person name="Deng T."/>
            <person name="Zhang A."/>
            <person name="Moore M.J."/>
            <person name="Landis J.B."/>
            <person name="Lin N."/>
            <person name="Zhang H."/>
            <person name="Zhang X."/>
            <person name="Huang J."/>
            <person name="Zhang X."/>
            <person name="Sun H."/>
            <person name="Wang H."/>
        </authorList>
    </citation>
    <scope>NUCLEOTIDE SEQUENCE [LARGE SCALE GENOMIC DNA]</scope>
    <source>
        <strain evidence="1">TB1705</strain>
        <tissue evidence="1">Leaf</tissue>
    </source>
</reference>
<dbReference type="Proteomes" id="UP000541444">
    <property type="component" value="Unassembled WGS sequence"/>
</dbReference>
<sequence>MRIRDKPIDKAIERLNLMLMKLMHKRKIKAATWDQNGLVPRALIHIEELKKHYGGYHFEGEDKDSFVAIGPTRIRWKLNLA</sequence>
<name>A0A7J7KVJ0_9MAGN</name>
<organism evidence="1 2">
    <name type="scientific">Kingdonia uniflora</name>
    <dbReference type="NCBI Taxonomy" id="39325"/>
    <lineage>
        <taxon>Eukaryota</taxon>
        <taxon>Viridiplantae</taxon>
        <taxon>Streptophyta</taxon>
        <taxon>Embryophyta</taxon>
        <taxon>Tracheophyta</taxon>
        <taxon>Spermatophyta</taxon>
        <taxon>Magnoliopsida</taxon>
        <taxon>Ranunculales</taxon>
        <taxon>Circaeasteraceae</taxon>
        <taxon>Kingdonia</taxon>
    </lineage>
</organism>
<accession>A0A7J7KVJ0</accession>
<protein>
    <submittedName>
        <fullName evidence="1">Uncharacterized protein</fullName>
    </submittedName>
</protein>
<evidence type="ECO:0000313" key="2">
    <source>
        <dbReference type="Proteomes" id="UP000541444"/>
    </source>
</evidence>
<evidence type="ECO:0000313" key="1">
    <source>
        <dbReference type="EMBL" id="KAF6134347.1"/>
    </source>
</evidence>